<sequence length="224" mass="24547">MKKKAFVAIISASMLVSMGTGALAATKLQEIKAYLNTEVRVQVNGSHVDLRDVKGNVIAPISYQGANYFPIRAISDALDIAVDYDETTQTIIIGEKVDGVSIVDGFKDMYYTKDSAKTTYKGKDYKEAYFNDGPGNRSTSFMLYPNKEHQTLYLQIAAVNGDITALNIEDSDTNTTLKKIDVIKAEEGLVTVQADIAGVKSLYIHGDVKSDTVVFVPLTTSYYK</sequence>
<proteinExistence type="predicted"/>
<organism evidence="2 3">
    <name type="scientific">Paenibacillus anaericanus</name>
    <dbReference type="NCBI Taxonomy" id="170367"/>
    <lineage>
        <taxon>Bacteria</taxon>
        <taxon>Bacillati</taxon>
        <taxon>Bacillota</taxon>
        <taxon>Bacilli</taxon>
        <taxon>Bacillales</taxon>
        <taxon>Paenibacillaceae</taxon>
        <taxon>Paenibacillus</taxon>
    </lineage>
</organism>
<dbReference type="AlphaFoldDB" id="A0A433XYX8"/>
<reference evidence="2 3" key="1">
    <citation type="submission" date="2018-12" db="EMBL/GenBank/DDBJ databases">
        <authorList>
            <person name="Sun L."/>
            <person name="Chen Z."/>
        </authorList>
    </citation>
    <scope>NUCLEOTIDE SEQUENCE [LARGE SCALE GENOMIC DNA]</scope>
    <source>
        <strain evidence="2 3">DSM 15890</strain>
    </source>
</reference>
<feature type="chain" id="PRO_5019580224" description="Copper amine oxidase-like N-terminal domain-containing protein" evidence="1">
    <location>
        <begin position="25"/>
        <end position="224"/>
    </location>
</feature>
<dbReference type="Proteomes" id="UP000279446">
    <property type="component" value="Unassembled WGS sequence"/>
</dbReference>
<protein>
    <recommendedName>
        <fullName evidence="4">Copper amine oxidase-like N-terminal domain-containing protein</fullName>
    </recommendedName>
</protein>
<dbReference type="OrthoDB" id="337615at2"/>
<keyword evidence="3" id="KW-1185">Reference proteome</keyword>
<evidence type="ECO:0000313" key="3">
    <source>
        <dbReference type="Proteomes" id="UP000279446"/>
    </source>
</evidence>
<dbReference type="RefSeq" id="WP_127194853.1">
    <property type="nucleotide sequence ID" value="NZ_RZNY01000039.1"/>
</dbReference>
<keyword evidence="1" id="KW-0732">Signal</keyword>
<name>A0A433XYX8_9BACL</name>
<gene>
    <name evidence="2" type="ORF">EJP82_25365</name>
</gene>
<evidence type="ECO:0000313" key="2">
    <source>
        <dbReference type="EMBL" id="RUT40212.1"/>
    </source>
</evidence>
<evidence type="ECO:0008006" key="4">
    <source>
        <dbReference type="Google" id="ProtNLM"/>
    </source>
</evidence>
<feature type="signal peptide" evidence="1">
    <location>
        <begin position="1"/>
        <end position="24"/>
    </location>
</feature>
<comment type="caution">
    <text evidence="2">The sequence shown here is derived from an EMBL/GenBank/DDBJ whole genome shotgun (WGS) entry which is preliminary data.</text>
</comment>
<accession>A0A433XYX8</accession>
<dbReference type="EMBL" id="RZNY01000039">
    <property type="protein sequence ID" value="RUT40212.1"/>
    <property type="molecule type" value="Genomic_DNA"/>
</dbReference>
<evidence type="ECO:0000256" key="1">
    <source>
        <dbReference type="SAM" id="SignalP"/>
    </source>
</evidence>